<gene>
    <name evidence="2" type="ORF">HLB23_37995</name>
</gene>
<dbReference type="SMART" id="SM00490">
    <property type="entry name" value="HELICc"/>
    <property type="match status" value="1"/>
</dbReference>
<dbReference type="AlphaFoldDB" id="A0A849CFI4"/>
<name>A0A849CFI4_9NOCA</name>
<dbReference type="InterPro" id="IPR001650">
    <property type="entry name" value="Helicase_C-like"/>
</dbReference>
<proteinExistence type="predicted"/>
<evidence type="ECO:0000313" key="3">
    <source>
        <dbReference type="Proteomes" id="UP000586827"/>
    </source>
</evidence>
<dbReference type="PROSITE" id="PS51194">
    <property type="entry name" value="HELICASE_CTER"/>
    <property type="match status" value="1"/>
</dbReference>
<evidence type="ECO:0000259" key="1">
    <source>
        <dbReference type="PROSITE" id="PS51194"/>
    </source>
</evidence>
<feature type="domain" description="Helicase C-terminal" evidence="1">
    <location>
        <begin position="869"/>
        <end position="1017"/>
    </location>
</feature>
<dbReference type="PANTHER" id="PTHR47957:SF3">
    <property type="entry name" value="ATP-DEPENDENT HELICASE HRQ1"/>
    <property type="match status" value="1"/>
</dbReference>
<keyword evidence="3" id="KW-1185">Reference proteome</keyword>
<dbReference type="PANTHER" id="PTHR47957">
    <property type="entry name" value="ATP-DEPENDENT HELICASE HRQ1"/>
    <property type="match status" value="1"/>
</dbReference>
<keyword evidence="2" id="KW-0067">ATP-binding</keyword>
<keyword evidence="2" id="KW-0547">Nucleotide-binding</keyword>
<dbReference type="SUPFAM" id="SSF52540">
    <property type="entry name" value="P-loop containing nucleoside triphosphate hydrolases"/>
    <property type="match status" value="1"/>
</dbReference>
<evidence type="ECO:0000313" key="2">
    <source>
        <dbReference type="EMBL" id="NNH75580.1"/>
    </source>
</evidence>
<organism evidence="2 3">
    <name type="scientific">Nocardia uniformis</name>
    <dbReference type="NCBI Taxonomy" id="53432"/>
    <lineage>
        <taxon>Bacteria</taxon>
        <taxon>Bacillati</taxon>
        <taxon>Actinomycetota</taxon>
        <taxon>Actinomycetes</taxon>
        <taxon>Mycobacteriales</taxon>
        <taxon>Nocardiaceae</taxon>
        <taxon>Nocardia</taxon>
    </lineage>
</organism>
<dbReference type="Gene3D" id="3.40.50.300">
    <property type="entry name" value="P-loop containing nucleotide triphosphate hydrolases"/>
    <property type="match status" value="2"/>
</dbReference>
<keyword evidence="2" id="KW-0378">Hydrolase</keyword>
<dbReference type="Pfam" id="PF00271">
    <property type="entry name" value="Helicase_C"/>
    <property type="match status" value="1"/>
</dbReference>
<dbReference type="CDD" id="cd18785">
    <property type="entry name" value="SF2_C"/>
    <property type="match status" value="1"/>
</dbReference>
<reference evidence="2 3" key="1">
    <citation type="submission" date="2020-05" db="EMBL/GenBank/DDBJ databases">
        <title>MicrobeNet Type strains.</title>
        <authorList>
            <person name="Nicholson A.C."/>
        </authorList>
    </citation>
    <scope>NUCLEOTIDE SEQUENCE [LARGE SCALE GENOMIC DNA]</scope>
    <source>
        <strain evidence="2 3">JCM 3224</strain>
    </source>
</reference>
<comment type="caution">
    <text evidence="2">The sequence shown here is derived from an EMBL/GenBank/DDBJ whole genome shotgun (WGS) entry which is preliminary data.</text>
</comment>
<dbReference type="GO" id="GO:0036297">
    <property type="term" value="P:interstrand cross-link repair"/>
    <property type="evidence" value="ECO:0007669"/>
    <property type="project" value="TreeGrafter"/>
</dbReference>
<dbReference type="EMBL" id="JABELX010000024">
    <property type="protein sequence ID" value="NNH75580.1"/>
    <property type="molecule type" value="Genomic_DNA"/>
</dbReference>
<accession>A0A849CFI4</accession>
<dbReference type="GO" id="GO:0006289">
    <property type="term" value="P:nucleotide-excision repair"/>
    <property type="evidence" value="ECO:0007669"/>
    <property type="project" value="TreeGrafter"/>
</dbReference>
<dbReference type="GO" id="GO:0043138">
    <property type="term" value="F:3'-5' DNA helicase activity"/>
    <property type="evidence" value="ECO:0007669"/>
    <property type="project" value="TreeGrafter"/>
</dbReference>
<dbReference type="InterPro" id="IPR027417">
    <property type="entry name" value="P-loop_NTPase"/>
</dbReference>
<dbReference type="Proteomes" id="UP000586827">
    <property type="component" value="Unassembled WGS sequence"/>
</dbReference>
<keyword evidence="2" id="KW-0347">Helicase</keyword>
<protein>
    <submittedName>
        <fullName evidence="2">Helicase</fullName>
    </submittedName>
</protein>
<dbReference type="RefSeq" id="WP_067519909.1">
    <property type="nucleotide sequence ID" value="NZ_JABELX010000024.1"/>
</dbReference>
<sequence length="1161" mass="128737">MTGVKARATMEAAVRRELFGPPADEMPRGKPLDCSSGAIHFKKREDSWGLWHEESSKEEILSQSDPLRRYGVGVLFNGAAANRTSALSEASEAMGDDRDEIAGVTGLSVGAEILAGPPVAIDVMSTIAPPGQTDSDDFDLADANSFKPSAMAISFQCDVPQNCGLAVTVTGAYYDRISVDWPGLRRSRTWWVRRPFHLVGTVSSQELMAETNRLKTIKLHSNVTLRIAPTLQVFSRPVPRRPVNSTLRLVTMAVLNTAPGRGPSSAIFQMGFGATPQNGLRITPYPDMELHEPDEEEQSIALLYRKQRTYAIGHGCAAEWVADEQHSASAVFAEPLPAYEVVSLTPNVYVLDENGKRRAVTVSMEELANGGDVGRDQVDTVLHLYDEWIAMRQEEVGELAPQFQAAARCHIQLCKEALQRMRIGWQLATSDPIARRAFRLANEAMLYQQLRSSFERRKVERQRDGRLVVTSPHPEPQHTLGKGNWRPFQIAFLLASLPELIDRTLPSRSIVDLIFFPTGGGKTEAYLGASAISLLARRLRDADDVGTDTLMRYTLRLLTAQQFLRAAALVCVLEDIRSKNEDELGETPFGIGIWLGSSSTPNNWVQAVENWRQLGNDYFAQNKFLLLRCPWCGTEMGPKPKPKRGQDIIGYQLVGKKVEFRCIDTACRFGGRRKLPIHVVDQDIYDTQPSIVIGTVDKFAMMAWRPEARALFGLADDGTRRVSPPGLIIQDELHLISGPLGSMVGLYEPVIDDLCTDKRGAAPVPPKIIASTATIRRYEDQIRGLFGREQVALFPPQGLDEGHSFFAEPATLENGELEPGRRYLGVMSASLGSTQTVQVRVAAATLQGAVDLPDADKDGYWTNLNFLNSLRELGNTVSLIQSDIPDYLAGLSRREGIQPRWPRIPMELTSRRRSDDIPKAIEQLQMHYGEPGCVDICLASNIIEVGIDIDRLGLMTIVGQPKTTAQYIQVSGRVGRRPECPGLVITIYGAAKPRDRSHYERFRTYHQQLYAQVEPTSVTPFAAPVLKRALHAAVVSHIRQASECDLPVYPFPSLEYDTAVELLEKRAKIADPSELPTLEREQKKRANEWEKWERTSWSANVSGGDPKQGLMRYAGTLPDLSASATMWDIPTSMRNVDAECRLEISLDYNLEDVATAEGGDQ</sequence>